<evidence type="ECO:0000313" key="2">
    <source>
        <dbReference type="Proteomes" id="UP001501496"/>
    </source>
</evidence>
<evidence type="ECO:0000313" key="1">
    <source>
        <dbReference type="EMBL" id="GAA4237764.1"/>
    </source>
</evidence>
<comment type="caution">
    <text evidence="1">The sequence shown here is derived from an EMBL/GenBank/DDBJ whole genome shotgun (WGS) entry which is preliminary data.</text>
</comment>
<name>A0ABP8CD77_9FLAO</name>
<proteinExistence type="predicted"/>
<accession>A0ABP8CD77</accession>
<gene>
    <name evidence="1" type="ORF">GCM10022291_25640</name>
</gene>
<dbReference type="Proteomes" id="UP001501496">
    <property type="component" value="Unassembled WGS sequence"/>
</dbReference>
<keyword evidence="2" id="KW-1185">Reference proteome</keyword>
<dbReference type="EMBL" id="BAABCA010000005">
    <property type="protein sequence ID" value="GAA4237764.1"/>
    <property type="molecule type" value="Genomic_DNA"/>
</dbReference>
<sequence>MSAILLSLLFVLLIVFLLKKHIFYFFNTVVKSEIDSLKAVFKRNFDDDDDTINIANNTDSVNIEYQKEINNWKLKNNLKTLRYLSQMEFVYKDQNISKDNFQKYKDLKLDLRLSTIDISNRITKQGDKLKEQNIMDKKNSA</sequence>
<organism evidence="1 2">
    <name type="scientific">Postechiella marina</name>
    <dbReference type="NCBI Taxonomy" id="943941"/>
    <lineage>
        <taxon>Bacteria</taxon>
        <taxon>Pseudomonadati</taxon>
        <taxon>Bacteroidota</taxon>
        <taxon>Flavobacteriia</taxon>
        <taxon>Flavobacteriales</taxon>
        <taxon>Flavobacteriaceae</taxon>
        <taxon>Postechiella</taxon>
    </lineage>
</organism>
<protein>
    <submittedName>
        <fullName evidence="1">Uncharacterized protein</fullName>
    </submittedName>
</protein>
<reference evidence="2" key="1">
    <citation type="journal article" date="2019" name="Int. J. Syst. Evol. Microbiol.">
        <title>The Global Catalogue of Microorganisms (GCM) 10K type strain sequencing project: providing services to taxonomists for standard genome sequencing and annotation.</title>
        <authorList>
            <consortium name="The Broad Institute Genomics Platform"/>
            <consortium name="The Broad Institute Genome Sequencing Center for Infectious Disease"/>
            <person name="Wu L."/>
            <person name="Ma J."/>
        </authorList>
    </citation>
    <scope>NUCLEOTIDE SEQUENCE [LARGE SCALE GENOMIC DNA]</scope>
    <source>
        <strain evidence="2">JCM 17630</strain>
    </source>
</reference>